<dbReference type="Proteomes" id="UP001220610">
    <property type="component" value="Chromosome"/>
</dbReference>
<evidence type="ECO:0000313" key="2">
    <source>
        <dbReference type="Proteomes" id="UP001220610"/>
    </source>
</evidence>
<dbReference type="CDD" id="cd15482">
    <property type="entry name" value="Sialidase_non-viral"/>
    <property type="match status" value="2"/>
</dbReference>
<organism evidence="1 2">
    <name type="scientific">Candidatus Pseudobacter hemicellulosilyticus</name>
    <dbReference type="NCBI Taxonomy" id="3121375"/>
    <lineage>
        <taxon>Bacteria</taxon>
        <taxon>Pseudomonadati</taxon>
        <taxon>Bacteroidota</taxon>
        <taxon>Chitinophagia</taxon>
        <taxon>Chitinophagales</taxon>
        <taxon>Chitinophagaceae</taxon>
        <taxon>Pseudobacter</taxon>
    </lineage>
</organism>
<name>A0AAJ5X120_9BACT</name>
<sequence>MKFLSIAAATLLYTGVAAQQKDNRAAITWTDTIEVRNVPLFEDKGKVSEAGGTSGRRHGNYGAQYGRLLPLKGKTWLAGYTVSRNNGYAKDPAGGLELEVAQSDDNGKSWKPVATLSDPGRDLDNAQLIALPDKSILLSCRSVRWQESYRIYVYRSTDNGRSWTKLSTIDANEGQPGELGKPDKGVYEPHFYMLDDGRLSVMYASEVHVTEDPSYSQIISQKISPDFGKTWGPEIWVAHEPGHPASRPGMPVWTKMKNGEYIVVYEICGPEKCAVYYKTSPDGTNWPVGLGTPIPEQLAGPYILSLADGRLVVTSNNSNISISEDYGKTWHTTNTAWDKTLWPSVYENNKKEILVVNSAARKEGGHAIKIRKGKISK</sequence>
<proteinExistence type="predicted"/>
<dbReference type="PANTHER" id="PTHR38792">
    <property type="entry name" value="BNR/ASP-BOX REPEAT DOMAIN PROTEIN (AFU_ORTHOLOGUE AFUA_7G06430)-RELATED"/>
    <property type="match status" value="1"/>
</dbReference>
<dbReference type="Gene3D" id="2.120.10.10">
    <property type="match status" value="1"/>
</dbReference>
<accession>A0AAJ5X120</accession>
<dbReference type="SUPFAM" id="SSF50939">
    <property type="entry name" value="Sialidases"/>
    <property type="match status" value="2"/>
</dbReference>
<dbReference type="PANTHER" id="PTHR38792:SF3">
    <property type="entry name" value="BNR_ASP-BOX REPEAT DOMAIN PROTEIN (AFU_ORTHOLOGUE AFUA_7G06430)-RELATED"/>
    <property type="match status" value="1"/>
</dbReference>
<protein>
    <submittedName>
        <fullName evidence="1">Sialidase family protein</fullName>
    </submittedName>
</protein>
<dbReference type="InterPro" id="IPR036278">
    <property type="entry name" value="Sialidase_sf"/>
</dbReference>
<dbReference type="EMBL" id="CP119311">
    <property type="protein sequence ID" value="WEK38115.1"/>
    <property type="molecule type" value="Genomic_DNA"/>
</dbReference>
<gene>
    <name evidence="1" type="ORF">P0Y53_11460</name>
</gene>
<dbReference type="AlphaFoldDB" id="A0AAJ5X120"/>
<evidence type="ECO:0000313" key="1">
    <source>
        <dbReference type="EMBL" id="WEK38115.1"/>
    </source>
</evidence>
<reference evidence="1" key="1">
    <citation type="submission" date="2023-03" db="EMBL/GenBank/DDBJ databases">
        <title>Andean soil-derived lignocellulolytic bacterial consortium as a source of novel taxa and putative plastic-active enzymes.</title>
        <authorList>
            <person name="Diaz-Garcia L."/>
            <person name="Chuvochina M."/>
            <person name="Feuerriegel G."/>
            <person name="Bunk B."/>
            <person name="Sproer C."/>
            <person name="Streit W.R."/>
            <person name="Rodriguez L.M."/>
            <person name="Overmann J."/>
            <person name="Jimenez D.J."/>
        </authorList>
    </citation>
    <scope>NUCLEOTIDE SEQUENCE</scope>
    <source>
        <strain evidence="1">MAG 7</strain>
    </source>
</reference>